<keyword evidence="2" id="KW-0378">Hydrolase</keyword>
<keyword evidence="3" id="KW-0788">Thiol protease</keyword>
<protein>
    <submittedName>
        <fullName evidence="5">Class A sortase</fullName>
    </submittedName>
</protein>
<evidence type="ECO:0000313" key="5">
    <source>
        <dbReference type="EMBL" id="TGA98026.1"/>
    </source>
</evidence>
<keyword evidence="1" id="KW-0645">Protease</keyword>
<dbReference type="Pfam" id="PF04203">
    <property type="entry name" value="Sortase"/>
    <property type="match status" value="1"/>
</dbReference>
<feature type="active site" description="Acyl-thioester intermediate" evidence="4">
    <location>
        <position position="189"/>
    </location>
</feature>
<reference evidence="5 6" key="1">
    <citation type="journal article" date="2015" name="Int. J. Syst. Evol. Microbiol.">
        <title>Sporolactobacillus shoreae sp. nov. and Sporolactobacillus spathodeae sp. nov., two spore-forming lactic acid bacteria isolated from tree barks in Thailand.</title>
        <authorList>
            <person name="Thamacharoensuk T."/>
            <person name="Kitahara M."/>
            <person name="Ohkuma M."/>
            <person name="Thongchul N."/>
            <person name="Tanasupawat S."/>
        </authorList>
    </citation>
    <scope>NUCLEOTIDE SEQUENCE [LARGE SCALE GENOMIC DNA]</scope>
    <source>
        <strain evidence="5 6">BK92</strain>
    </source>
</reference>
<evidence type="ECO:0000256" key="1">
    <source>
        <dbReference type="ARBA" id="ARBA00022670"/>
    </source>
</evidence>
<sequence length="214" mass="23587">MWKKSLIIALILSGLTLIASPFLKEYIVGFLSSRYNSWKITANQIDQNNRRKAFFDFNAIEPPNFYDTLKAGTQLDPKALVGRISIKSIGINLPILKGTTNVNLLVGATTMRPDQQMGKGNYPLAGHHMREANLLFGPLMHIKIGDLIVLTDLKKDYAYRVTGEKIVSAALGGGLIAQTKDARITLVTCDKPTRTPNRLIVTGKLVSIDNYSGK</sequence>
<evidence type="ECO:0000256" key="4">
    <source>
        <dbReference type="PIRSR" id="PIRSR605754-1"/>
    </source>
</evidence>
<gene>
    <name evidence="5" type="ORF">E4665_09770</name>
</gene>
<evidence type="ECO:0000256" key="2">
    <source>
        <dbReference type="ARBA" id="ARBA00022801"/>
    </source>
</evidence>
<dbReference type="RefSeq" id="WP_135348613.1">
    <property type="nucleotide sequence ID" value="NZ_SRJD01000010.1"/>
</dbReference>
<comment type="caution">
    <text evidence="5">The sequence shown here is derived from an EMBL/GenBank/DDBJ whole genome shotgun (WGS) entry which is preliminary data.</text>
</comment>
<dbReference type="CDD" id="cd06165">
    <property type="entry name" value="Sortase_A"/>
    <property type="match status" value="1"/>
</dbReference>
<dbReference type="InterPro" id="IPR042007">
    <property type="entry name" value="Sortase_A"/>
</dbReference>
<dbReference type="AlphaFoldDB" id="A0A4Z0GPS1"/>
<name>A0A4Z0GPS1_9BACL</name>
<evidence type="ECO:0000313" key="6">
    <source>
        <dbReference type="Proteomes" id="UP000298347"/>
    </source>
</evidence>
<dbReference type="OrthoDB" id="1648028at2"/>
<dbReference type="Gene3D" id="2.40.260.10">
    <property type="entry name" value="Sortase"/>
    <property type="match status" value="1"/>
</dbReference>
<dbReference type="SUPFAM" id="SSF63817">
    <property type="entry name" value="Sortase"/>
    <property type="match status" value="1"/>
</dbReference>
<organism evidence="5 6">
    <name type="scientific">Sporolactobacillus shoreae</name>
    <dbReference type="NCBI Taxonomy" id="1465501"/>
    <lineage>
        <taxon>Bacteria</taxon>
        <taxon>Bacillati</taxon>
        <taxon>Bacillota</taxon>
        <taxon>Bacilli</taxon>
        <taxon>Bacillales</taxon>
        <taxon>Sporolactobacillaceae</taxon>
        <taxon>Sporolactobacillus</taxon>
    </lineage>
</organism>
<dbReference type="InterPro" id="IPR005754">
    <property type="entry name" value="Sortase"/>
</dbReference>
<proteinExistence type="predicted"/>
<accession>A0A4Z0GPS1</accession>
<feature type="active site" description="Proton donor/acceptor" evidence="4">
    <location>
        <position position="127"/>
    </location>
</feature>
<dbReference type="EMBL" id="SRJD01000010">
    <property type="protein sequence ID" value="TGA98026.1"/>
    <property type="molecule type" value="Genomic_DNA"/>
</dbReference>
<dbReference type="GO" id="GO:0006508">
    <property type="term" value="P:proteolysis"/>
    <property type="evidence" value="ECO:0007669"/>
    <property type="project" value="UniProtKB-KW"/>
</dbReference>
<dbReference type="NCBIfam" id="TIGR01076">
    <property type="entry name" value="sortase_fam"/>
    <property type="match status" value="1"/>
</dbReference>
<evidence type="ECO:0000256" key="3">
    <source>
        <dbReference type="ARBA" id="ARBA00022807"/>
    </source>
</evidence>
<dbReference type="Proteomes" id="UP000298347">
    <property type="component" value="Unassembled WGS sequence"/>
</dbReference>
<keyword evidence="6" id="KW-1185">Reference proteome</keyword>
<dbReference type="InterPro" id="IPR023365">
    <property type="entry name" value="Sortase_dom-sf"/>
</dbReference>
<dbReference type="GO" id="GO:0008234">
    <property type="term" value="F:cysteine-type peptidase activity"/>
    <property type="evidence" value="ECO:0007669"/>
    <property type="project" value="UniProtKB-KW"/>
</dbReference>